<evidence type="ECO:0000313" key="2">
    <source>
        <dbReference type="Proteomes" id="UP001500742"/>
    </source>
</evidence>
<gene>
    <name evidence="1" type="ORF">GCM10022210_19370</name>
</gene>
<proteinExistence type="predicted"/>
<protein>
    <submittedName>
        <fullName evidence="1">Uncharacterized protein</fullName>
    </submittedName>
</protein>
<accession>A0ABP7PSP1</accession>
<comment type="caution">
    <text evidence="1">The sequence shown here is derived from an EMBL/GenBank/DDBJ whole genome shotgun (WGS) entry which is preliminary data.</text>
</comment>
<keyword evidence="2" id="KW-1185">Reference proteome</keyword>
<dbReference type="Proteomes" id="UP001500742">
    <property type="component" value="Unassembled WGS sequence"/>
</dbReference>
<dbReference type="EMBL" id="BAAAZC010000013">
    <property type="protein sequence ID" value="GAA3970418.1"/>
    <property type="molecule type" value="Genomic_DNA"/>
</dbReference>
<sequence>MDLIKNLHRNLFSGDLDHRFAKSLKKVKEVDMVTASINKQLNEIEKQLNINAVKYR</sequence>
<dbReference type="RefSeq" id="WP_259095762.1">
    <property type="nucleotide sequence ID" value="NZ_BAAAZC010000013.1"/>
</dbReference>
<evidence type="ECO:0000313" key="1">
    <source>
        <dbReference type="EMBL" id="GAA3970418.1"/>
    </source>
</evidence>
<name>A0ABP7PSP1_9SPHI</name>
<reference evidence="2" key="1">
    <citation type="journal article" date="2019" name="Int. J. Syst. Evol. Microbiol.">
        <title>The Global Catalogue of Microorganisms (GCM) 10K type strain sequencing project: providing services to taxonomists for standard genome sequencing and annotation.</title>
        <authorList>
            <consortium name="The Broad Institute Genomics Platform"/>
            <consortium name="The Broad Institute Genome Sequencing Center for Infectious Disease"/>
            <person name="Wu L."/>
            <person name="Ma J."/>
        </authorList>
    </citation>
    <scope>NUCLEOTIDE SEQUENCE [LARGE SCALE GENOMIC DNA]</scope>
    <source>
        <strain evidence="2">JCM 16601</strain>
    </source>
</reference>
<organism evidence="1 2">
    <name type="scientific">Mucilaginibacter dorajii</name>
    <dbReference type="NCBI Taxonomy" id="692994"/>
    <lineage>
        <taxon>Bacteria</taxon>
        <taxon>Pseudomonadati</taxon>
        <taxon>Bacteroidota</taxon>
        <taxon>Sphingobacteriia</taxon>
        <taxon>Sphingobacteriales</taxon>
        <taxon>Sphingobacteriaceae</taxon>
        <taxon>Mucilaginibacter</taxon>
    </lineage>
</organism>